<organism evidence="4 5">
    <name type="scientific">Qipengyuania soli</name>
    <dbReference type="NCBI Taxonomy" id="2782568"/>
    <lineage>
        <taxon>Bacteria</taxon>
        <taxon>Pseudomonadati</taxon>
        <taxon>Pseudomonadota</taxon>
        <taxon>Alphaproteobacteria</taxon>
        <taxon>Sphingomonadales</taxon>
        <taxon>Erythrobacteraceae</taxon>
        <taxon>Qipengyuania</taxon>
    </lineage>
</organism>
<dbReference type="PROSITE" id="PS51186">
    <property type="entry name" value="GNAT"/>
    <property type="match status" value="1"/>
</dbReference>
<dbReference type="SUPFAM" id="SSF55729">
    <property type="entry name" value="Acyl-CoA N-acyltransferases (Nat)"/>
    <property type="match status" value="1"/>
</dbReference>
<evidence type="ECO:0000313" key="4">
    <source>
        <dbReference type="EMBL" id="QPC98250.1"/>
    </source>
</evidence>
<dbReference type="Gene3D" id="3.40.630.30">
    <property type="match status" value="1"/>
</dbReference>
<feature type="domain" description="N-acetyltransferase" evidence="3">
    <location>
        <begin position="24"/>
        <end position="178"/>
    </location>
</feature>
<keyword evidence="5" id="KW-1185">Reference proteome</keyword>
<evidence type="ECO:0000256" key="2">
    <source>
        <dbReference type="ARBA" id="ARBA00023315"/>
    </source>
</evidence>
<dbReference type="Pfam" id="PF00583">
    <property type="entry name" value="Acetyltransf_1"/>
    <property type="match status" value="1"/>
</dbReference>
<dbReference type="CDD" id="cd04301">
    <property type="entry name" value="NAT_SF"/>
    <property type="match status" value="1"/>
</dbReference>
<dbReference type="EMBL" id="CP064654">
    <property type="protein sequence ID" value="QPC98250.1"/>
    <property type="molecule type" value="Genomic_DNA"/>
</dbReference>
<dbReference type="Proteomes" id="UP000594459">
    <property type="component" value="Chromosome"/>
</dbReference>
<dbReference type="GO" id="GO:0016747">
    <property type="term" value="F:acyltransferase activity, transferring groups other than amino-acyl groups"/>
    <property type="evidence" value="ECO:0007669"/>
    <property type="project" value="InterPro"/>
</dbReference>
<protein>
    <submittedName>
        <fullName evidence="4">GNAT family N-acetyltransferase</fullName>
    </submittedName>
</protein>
<dbReference type="PANTHER" id="PTHR43877">
    <property type="entry name" value="AMINOALKYLPHOSPHONATE N-ACETYLTRANSFERASE-RELATED-RELATED"/>
    <property type="match status" value="1"/>
</dbReference>
<name>A0A7S8IUD2_9SPHN</name>
<evidence type="ECO:0000313" key="5">
    <source>
        <dbReference type="Proteomes" id="UP000594459"/>
    </source>
</evidence>
<dbReference type="InterPro" id="IPR000182">
    <property type="entry name" value="GNAT_dom"/>
</dbReference>
<evidence type="ECO:0000259" key="3">
    <source>
        <dbReference type="PROSITE" id="PS51186"/>
    </source>
</evidence>
<keyword evidence="2" id="KW-0012">Acyltransferase</keyword>
<accession>A0A7S8IUD2</accession>
<dbReference type="KEGG" id="qso:IRL76_10305"/>
<keyword evidence="1 4" id="KW-0808">Transferase</keyword>
<proteinExistence type="predicted"/>
<dbReference type="InterPro" id="IPR016181">
    <property type="entry name" value="Acyl_CoA_acyltransferase"/>
</dbReference>
<gene>
    <name evidence="4" type="ORF">IRL76_10305</name>
</gene>
<evidence type="ECO:0000256" key="1">
    <source>
        <dbReference type="ARBA" id="ARBA00022679"/>
    </source>
</evidence>
<dbReference type="InterPro" id="IPR050832">
    <property type="entry name" value="Bact_Acetyltransf"/>
</dbReference>
<dbReference type="AlphaFoldDB" id="A0A7S8IUD2"/>
<sequence>MGTSPALHPDRRDGAHPDRRVIDWRIRLARPGDGAAMSEIEASAAHLFEQYEEFDDLVIGAARTPQQFESIIRKGRSLVAELDGRIIGLAAAVPFSRELHLEELSVGCDWQGQGAGALLLSALCIDARASGFQAVTLETFCEVPWNRPFYGRRGFEVVEDLAAHPRLKEDLYRKISAGMPAHVRCAMIKFLT</sequence>
<reference evidence="4 5" key="1">
    <citation type="submission" date="2020-11" db="EMBL/GenBank/DDBJ databases">
        <title>The genome sequence of Erythrobacter sp. 6D36.</title>
        <authorList>
            <person name="Liu Y."/>
        </authorList>
    </citation>
    <scope>NUCLEOTIDE SEQUENCE [LARGE SCALE GENOMIC DNA]</scope>
    <source>
        <strain evidence="4 5">6D36</strain>
    </source>
</reference>